<dbReference type="GeneID" id="30975452"/>
<dbReference type="OMA" id="HSAYEMI"/>
<dbReference type="RefSeq" id="XP_020053884.1">
    <property type="nucleotide sequence ID" value="XM_020201638.1"/>
</dbReference>
<dbReference type="InterPro" id="IPR043519">
    <property type="entry name" value="NT_sf"/>
</dbReference>
<dbReference type="AlphaFoldDB" id="A0A1L9WN13"/>
<dbReference type="Proteomes" id="UP000184546">
    <property type="component" value="Unassembled WGS sequence"/>
</dbReference>
<accession>A0A1L9WN13</accession>
<dbReference type="SUPFAM" id="SSF81301">
    <property type="entry name" value="Nucleotidyltransferase"/>
    <property type="match status" value="1"/>
</dbReference>
<evidence type="ECO:0000313" key="1">
    <source>
        <dbReference type="EMBL" id="OJJ97544.1"/>
    </source>
</evidence>
<dbReference type="EMBL" id="KV878982">
    <property type="protein sequence ID" value="OJJ97544.1"/>
    <property type="molecule type" value="Genomic_DNA"/>
</dbReference>
<name>A0A1L9WN13_ASPA1</name>
<reference evidence="2" key="1">
    <citation type="journal article" date="2017" name="Genome Biol.">
        <title>Comparative genomics reveals high biological diversity and specific adaptations in the industrially and medically important fungal genus Aspergillus.</title>
        <authorList>
            <person name="de Vries R.P."/>
            <person name="Riley R."/>
            <person name="Wiebenga A."/>
            <person name="Aguilar-Osorio G."/>
            <person name="Amillis S."/>
            <person name="Uchima C.A."/>
            <person name="Anderluh G."/>
            <person name="Asadollahi M."/>
            <person name="Askin M."/>
            <person name="Barry K."/>
            <person name="Battaglia E."/>
            <person name="Bayram O."/>
            <person name="Benocci T."/>
            <person name="Braus-Stromeyer S.A."/>
            <person name="Caldana C."/>
            <person name="Canovas D."/>
            <person name="Cerqueira G.C."/>
            <person name="Chen F."/>
            <person name="Chen W."/>
            <person name="Choi C."/>
            <person name="Clum A."/>
            <person name="Dos Santos R.A."/>
            <person name="Damasio A.R."/>
            <person name="Diallinas G."/>
            <person name="Emri T."/>
            <person name="Fekete E."/>
            <person name="Flipphi M."/>
            <person name="Freyberg S."/>
            <person name="Gallo A."/>
            <person name="Gournas C."/>
            <person name="Habgood R."/>
            <person name="Hainaut M."/>
            <person name="Harispe M.L."/>
            <person name="Henrissat B."/>
            <person name="Hilden K.S."/>
            <person name="Hope R."/>
            <person name="Hossain A."/>
            <person name="Karabika E."/>
            <person name="Karaffa L."/>
            <person name="Karanyi Z."/>
            <person name="Krasevec N."/>
            <person name="Kuo A."/>
            <person name="Kusch H."/>
            <person name="LaButti K."/>
            <person name="Lagendijk E.L."/>
            <person name="Lapidus A."/>
            <person name="Levasseur A."/>
            <person name="Lindquist E."/>
            <person name="Lipzen A."/>
            <person name="Logrieco A.F."/>
            <person name="MacCabe A."/>
            <person name="Maekelae M.R."/>
            <person name="Malavazi I."/>
            <person name="Melin P."/>
            <person name="Meyer V."/>
            <person name="Mielnichuk N."/>
            <person name="Miskei M."/>
            <person name="Molnar A.P."/>
            <person name="Mule G."/>
            <person name="Ngan C.Y."/>
            <person name="Orejas M."/>
            <person name="Orosz E."/>
            <person name="Ouedraogo J.P."/>
            <person name="Overkamp K.M."/>
            <person name="Park H.-S."/>
            <person name="Perrone G."/>
            <person name="Piumi F."/>
            <person name="Punt P.J."/>
            <person name="Ram A.F."/>
            <person name="Ramon A."/>
            <person name="Rauscher S."/>
            <person name="Record E."/>
            <person name="Riano-Pachon D.M."/>
            <person name="Robert V."/>
            <person name="Roehrig J."/>
            <person name="Ruller R."/>
            <person name="Salamov A."/>
            <person name="Salih N.S."/>
            <person name="Samson R.A."/>
            <person name="Sandor E."/>
            <person name="Sanguinetti M."/>
            <person name="Schuetze T."/>
            <person name="Sepcic K."/>
            <person name="Shelest E."/>
            <person name="Sherlock G."/>
            <person name="Sophianopoulou V."/>
            <person name="Squina F.M."/>
            <person name="Sun H."/>
            <person name="Susca A."/>
            <person name="Todd R.B."/>
            <person name="Tsang A."/>
            <person name="Unkles S.E."/>
            <person name="van de Wiele N."/>
            <person name="van Rossen-Uffink D."/>
            <person name="Oliveira J.V."/>
            <person name="Vesth T.C."/>
            <person name="Visser J."/>
            <person name="Yu J.-H."/>
            <person name="Zhou M."/>
            <person name="Andersen M.R."/>
            <person name="Archer D.B."/>
            <person name="Baker S.E."/>
            <person name="Benoit I."/>
            <person name="Brakhage A.A."/>
            <person name="Braus G.H."/>
            <person name="Fischer R."/>
            <person name="Frisvad J.C."/>
            <person name="Goldman G.H."/>
            <person name="Houbraken J."/>
            <person name="Oakley B."/>
            <person name="Pocsi I."/>
            <person name="Scazzocchio C."/>
            <person name="Seiboth B."/>
            <person name="vanKuyk P.A."/>
            <person name="Wortman J."/>
            <person name="Dyer P.S."/>
            <person name="Grigoriev I.V."/>
        </authorList>
    </citation>
    <scope>NUCLEOTIDE SEQUENCE [LARGE SCALE GENOMIC DNA]</scope>
    <source>
        <strain evidence="2">ATCC 16872 / CBS 172.66 / WB 5094</strain>
    </source>
</reference>
<protein>
    <submittedName>
        <fullName evidence="1">Uncharacterized protein</fullName>
    </submittedName>
</protein>
<proteinExistence type="predicted"/>
<keyword evidence="2" id="KW-1185">Reference proteome</keyword>
<gene>
    <name evidence="1" type="ORF">ASPACDRAFT_45637</name>
</gene>
<organism evidence="1 2">
    <name type="scientific">Aspergillus aculeatus (strain ATCC 16872 / CBS 172.66 / WB 5094)</name>
    <dbReference type="NCBI Taxonomy" id="690307"/>
    <lineage>
        <taxon>Eukaryota</taxon>
        <taxon>Fungi</taxon>
        <taxon>Dikarya</taxon>
        <taxon>Ascomycota</taxon>
        <taxon>Pezizomycotina</taxon>
        <taxon>Eurotiomycetes</taxon>
        <taxon>Eurotiomycetidae</taxon>
        <taxon>Eurotiales</taxon>
        <taxon>Aspergillaceae</taxon>
        <taxon>Aspergillus</taxon>
        <taxon>Aspergillus subgen. Circumdati</taxon>
    </lineage>
</organism>
<evidence type="ECO:0000313" key="2">
    <source>
        <dbReference type="Proteomes" id="UP000184546"/>
    </source>
</evidence>
<sequence>MSNATDPDRPVAEAIAGHVSSVLDRADIHHILWGQLAFVVYGAKFSCNNIDFVVQEADMTRAVNNLLTADFVPVTDNARCSYYRIPAESHHEKVFHVDTANINGERTHFDVRLFPMRWALPGNREIGYRVIFDHLARRDLILATDERLPGAFRHERYPVRMLGPVHYLQSMLARYLTAGWGRTLIRRFGVECIEPLLVEEFTEEGFDATLMHSAYEMMYSAIMTIDDEDELKPVAMQVRAEFWPES</sequence>
<dbReference type="OrthoDB" id="4389400at2759"/>
<dbReference type="VEuPathDB" id="FungiDB:ASPACDRAFT_45637"/>